<dbReference type="EMBL" id="CAADRA010000214">
    <property type="protein sequence ID" value="VFT79293.1"/>
    <property type="molecule type" value="Genomic_DNA"/>
</dbReference>
<gene>
    <name evidence="3" type="primary">Aste57867_2090</name>
    <name evidence="2" type="ORF">As57867_002085</name>
    <name evidence="3" type="ORF">ASTE57867_2090</name>
</gene>
<feature type="domain" description="WRKY19-like zinc finger" evidence="1">
    <location>
        <begin position="149"/>
        <end position="172"/>
    </location>
</feature>
<organism evidence="3 4">
    <name type="scientific">Aphanomyces stellatus</name>
    <dbReference type="NCBI Taxonomy" id="120398"/>
    <lineage>
        <taxon>Eukaryota</taxon>
        <taxon>Sar</taxon>
        <taxon>Stramenopiles</taxon>
        <taxon>Oomycota</taxon>
        <taxon>Saprolegniomycetes</taxon>
        <taxon>Saprolegniales</taxon>
        <taxon>Verrucalvaceae</taxon>
        <taxon>Aphanomyces</taxon>
    </lineage>
</organism>
<keyword evidence="4" id="KW-1185">Reference proteome</keyword>
<dbReference type="Pfam" id="PF24906">
    <property type="entry name" value="Zf_WRKY19"/>
    <property type="match status" value="1"/>
</dbReference>
<dbReference type="Proteomes" id="UP000332933">
    <property type="component" value="Unassembled WGS sequence"/>
</dbReference>
<reference evidence="3 4" key="1">
    <citation type="submission" date="2019-03" db="EMBL/GenBank/DDBJ databases">
        <authorList>
            <person name="Gaulin E."/>
            <person name="Dumas B."/>
        </authorList>
    </citation>
    <scope>NUCLEOTIDE SEQUENCE [LARGE SCALE GENOMIC DNA]</scope>
    <source>
        <strain evidence="3">CBS 568.67</strain>
    </source>
</reference>
<evidence type="ECO:0000313" key="2">
    <source>
        <dbReference type="EMBL" id="KAF0717794.1"/>
    </source>
</evidence>
<dbReference type="OrthoDB" id="77038at2759"/>
<dbReference type="PANTHER" id="PTHR31827:SF1">
    <property type="entry name" value="EMB|CAB89363.1"/>
    <property type="match status" value="1"/>
</dbReference>
<dbReference type="PANTHER" id="PTHR31827">
    <property type="entry name" value="EMB|CAB89363.1"/>
    <property type="match status" value="1"/>
</dbReference>
<accession>A0A485K7D4</accession>
<protein>
    <submittedName>
        <fullName evidence="3">Aste57867_2090 protein</fullName>
    </submittedName>
</protein>
<evidence type="ECO:0000313" key="4">
    <source>
        <dbReference type="Proteomes" id="UP000332933"/>
    </source>
</evidence>
<sequence>MHHMPQMSFSAMLQDAQAAWPQPHAAALDAFELQICDFLLATNAAACASPARSAASCTTDVESTSDDPSVFSSMHQALCATRGCSRRARLNDQRCTAHTVSKSCCIVDCPNDAQHSDYCLSHGGGRCCKVAACSNAAQSQGLCKAHGGGARCKYVGCEKSSQGGGFCRAHGGGKRCSEVGCTKGVQRGNKCATHGGCRTCTVGGCVRSDRGGGYCDVHRKERTCTMESCKRLSHTMGLCKPHLRLVRNQTKPTTVVL</sequence>
<proteinExistence type="predicted"/>
<name>A0A485K7D4_9STRA</name>
<evidence type="ECO:0000313" key="3">
    <source>
        <dbReference type="EMBL" id="VFT79293.1"/>
    </source>
</evidence>
<dbReference type="AlphaFoldDB" id="A0A485K7D4"/>
<dbReference type="InterPro" id="IPR056866">
    <property type="entry name" value="Znf_WRKY19"/>
</dbReference>
<reference evidence="2" key="2">
    <citation type="submission" date="2019-06" db="EMBL/GenBank/DDBJ databases">
        <title>Genomics analysis of Aphanomyces spp. identifies a new class of oomycete effector associated with host adaptation.</title>
        <authorList>
            <person name="Gaulin E."/>
        </authorList>
    </citation>
    <scope>NUCLEOTIDE SEQUENCE</scope>
    <source>
        <strain evidence="2">CBS 578.67</strain>
    </source>
</reference>
<evidence type="ECO:0000259" key="1">
    <source>
        <dbReference type="Pfam" id="PF24906"/>
    </source>
</evidence>
<dbReference type="EMBL" id="VJMH01000214">
    <property type="protein sequence ID" value="KAF0717794.1"/>
    <property type="molecule type" value="Genomic_DNA"/>
</dbReference>